<reference evidence="2 3" key="1">
    <citation type="journal article" date="2021" name="Elife">
        <title>Chloroplast acquisition without the gene transfer in kleptoplastic sea slugs, Plakobranchus ocellatus.</title>
        <authorList>
            <person name="Maeda T."/>
            <person name="Takahashi S."/>
            <person name="Yoshida T."/>
            <person name="Shimamura S."/>
            <person name="Takaki Y."/>
            <person name="Nagai Y."/>
            <person name="Toyoda A."/>
            <person name="Suzuki Y."/>
            <person name="Arimoto A."/>
            <person name="Ishii H."/>
            <person name="Satoh N."/>
            <person name="Nishiyama T."/>
            <person name="Hasebe M."/>
            <person name="Maruyama T."/>
            <person name="Minagawa J."/>
            <person name="Obokata J."/>
            <person name="Shigenobu S."/>
        </authorList>
    </citation>
    <scope>NUCLEOTIDE SEQUENCE [LARGE SCALE GENOMIC DNA]</scope>
</reference>
<proteinExistence type="predicted"/>
<protein>
    <submittedName>
        <fullName evidence="2">Uncharacterized protein</fullName>
    </submittedName>
</protein>
<organism evidence="2 3">
    <name type="scientific">Plakobranchus ocellatus</name>
    <dbReference type="NCBI Taxonomy" id="259542"/>
    <lineage>
        <taxon>Eukaryota</taxon>
        <taxon>Metazoa</taxon>
        <taxon>Spiralia</taxon>
        <taxon>Lophotrochozoa</taxon>
        <taxon>Mollusca</taxon>
        <taxon>Gastropoda</taxon>
        <taxon>Heterobranchia</taxon>
        <taxon>Euthyneura</taxon>
        <taxon>Panpulmonata</taxon>
        <taxon>Sacoglossa</taxon>
        <taxon>Placobranchoidea</taxon>
        <taxon>Plakobranchidae</taxon>
        <taxon>Plakobranchus</taxon>
    </lineage>
</organism>
<feature type="compositionally biased region" description="Basic and acidic residues" evidence="1">
    <location>
        <begin position="113"/>
        <end position="131"/>
    </location>
</feature>
<feature type="region of interest" description="Disordered" evidence="1">
    <location>
        <begin position="109"/>
        <end position="131"/>
    </location>
</feature>
<evidence type="ECO:0000313" key="3">
    <source>
        <dbReference type="Proteomes" id="UP000735302"/>
    </source>
</evidence>
<accession>A0AAV4AN14</accession>
<comment type="caution">
    <text evidence="2">The sequence shown here is derived from an EMBL/GenBank/DDBJ whole genome shotgun (WGS) entry which is preliminary data.</text>
</comment>
<sequence>MDSLLPIGAQTQSLPSAHTRKNPGYLLTSFIMNSDVLQREDVSSAGTPMLSAQRMAKPPKTCCTKSLPLLQGPLVRKTLMKPAKTDPAVPETAAINLIKWRAKVKVGSGNNKCLRERGRSEQAEKNALGRE</sequence>
<gene>
    <name evidence="2" type="ORF">PoB_003409400</name>
</gene>
<name>A0AAV4AN14_9GAST</name>
<dbReference type="Proteomes" id="UP000735302">
    <property type="component" value="Unassembled WGS sequence"/>
</dbReference>
<evidence type="ECO:0000313" key="2">
    <source>
        <dbReference type="EMBL" id="GFO07589.1"/>
    </source>
</evidence>
<keyword evidence="3" id="KW-1185">Reference proteome</keyword>
<dbReference type="AlphaFoldDB" id="A0AAV4AN14"/>
<dbReference type="EMBL" id="BLXT01003901">
    <property type="protein sequence ID" value="GFO07589.1"/>
    <property type="molecule type" value="Genomic_DNA"/>
</dbReference>
<evidence type="ECO:0000256" key="1">
    <source>
        <dbReference type="SAM" id="MobiDB-lite"/>
    </source>
</evidence>